<dbReference type="Proteomes" id="UP000266568">
    <property type="component" value="Unassembled WGS sequence"/>
</dbReference>
<comment type="caution">
    <text evidence="1">The sequence shown here is derived from an EMBL/GenBank/DDBJ whole genome shotgun (WGS) entry which is preliminary data.</text>
</comment>
<protein>
    <submittedName>
        <fullName evidence="1">Uncharacterized protein</fullName>
    </submittedName>
</protein>
<sequence>MSDRPHVPPVLFEAITRIELNACLIAWGHRMGPLRRPTRGWAHGLRYDGRLVAVASADTLIRPSVAGLTRGEAIELSRLCADRPDLCRVALRLWRAFVFPALASARGCSWAVSYQDAIHHSGNLYRFDGWVPLARSRSGIDSRTGRIGRDKTIWGWSEDRALRNARRGRARGAAA</sequence>
<evidence type="ECO:0000313" key="1">
    <source>
        <dbReference type="EMBL" id="RIA44356.1"/>
    </source>
</evidence>
<evidence type="ECO:0000313" key="2">
    <source>
        <dbReference type="Proteomes" id="UP000266568"/>
    </source>
</evidence>
<keyword evidence="2" id="KW-1185">Reference proteome</keyword>
<dbReference type="AlphaFoldDB" id="A0A397P459"/>
<name>A0A397P459_9SPHN</name>
<accession>A0A397P459</accession>
<dbReference type="EMBL" id="QXDC01000003">
    <property type="protein sequence ID" value="RIA44356.1"/>
    <property type="molecule type" value="Genomic_DNA"/>
</dbReference>
<gene>
    <name evidence="1" type="ORF">DFR49_2598</name>
</gene>
<dbReference type="RefSeq" id="WP_211325872.1">
    <property type="nucleotide sequence ID" value="NZ_QXDC01000003.1"/>
</dbReference>
<proteinExistence type="predicted"/>
<reference evidence="1 2" key="1">
    <citation type="submission" date="2018-08" db="EMBL/GenBank/DDBJ databases">
        <title>Genomic Encyclopedia of Type Strains, Phase IV (KMG-IV): sequencing the most valuable type-strain genomes for metagenomic binning, comparative biology and taxonomic classification.</title>
        <authorList>
            <person name="Goeker M."/>
        </authorList>
    </citation>
    <scope>NUCLEOTIDE SEQUENCE [LARGE SCALE GENOMIC DNA]</scope>
    <source>
        <strain evidence="1 2">DSM 25527</strain>
    </source>
</reference>
<organism evidence="1 2">
    <name type="scientific">Hephaestia caeni</name>
    <dbReference type="NCBI Taxonomy" id="645617"/>
    <lineage>
        <taxon>Bacteria</taxon>
        <taxon>Pseudomonadati</taxon>
        <taxon>Pseudomonadota</taxon>
        <taxon>Alphaproteobacteria</taxon>
        <taxon>Sphingomonadales</taxon>
        <taxon>Sphingomonadaceae</taxon>
        <taxon>Hephaestia</taxon>
    </lineage>
</organism>